<dbReference type="InterPro" id="IPR001375">
    <property type="entry name" value="Peptidase_S9_cat"/>
</dbReference>
<dbReference type="Gene3D" id="3.40.50.1820">
    <property type="entry name" value="alpha/beta hydrolase"/>
    <property type="match status" value="1"/>
</dbReference>
<keyword evidence="1" id="KW-0378">Hydrolase</keyword>
<dbReference type="GO" id="GO:0004252">
    <property type="term" value="F:serine-type endopeptidase activity"/>
    <property type="evidence" value="ECO:0007669"/>
    <property type="project" value="TreeGrafter"/>
</dbReference>
<dbReference type="PANTHER" id="PTHR42776:SF27">
    <property type="entry name" value="DIPEPTIDYL PEPTIDASE FAMILY MEMBER 6"/>
    <property type="match status" value="1"/>
</dbReference>
<dbReference type="SUPFAM" id="SSF50993">
    <property type="entry name" value="Peptidase/esterase 'gauge' domain"/>
    <property type="match status" value="1"/>
</dbReference>
<name>A0A4P2PYB3_SORCE</name>
<dbReference type="InterPro" id="IPR029058">
    <property type="entry name" value="AB_hydrolase_fold"/>
</dbReference>
<protein>
    <recommendedName>
        <fullName evidence="3">Peptidase S9 prolyl oligopeptidase catalytic domain-containing protein</fullName>
    </recommendedName>
</protein>
<dbReference type="EMBL" id="CP012670">
    <property type="protein sequence ID" value="AUX21780.1"/>
    <property type="molecule type" value="Genomic_DNA"/>
</dbReference>
<evidence type="ECO:0000256" key="1">
    <source>
        <dbReference type="ARBA" id="ARBA00022801"/>
    </source>
</evidence>
<dbReference type="AlphaFoldDB" id="A0A4P2PYB3"/>
<organism evidence="4 5">
    <name type="scientific">Sorangium cellulosum</name>
    <name type="common">Polyangium cellulosum</name>
    <dbReference type="NCBI Taxonomy" id="56"/>
    <lineage>
        <taxon>Bacteria</taxon>
        <taxon>Pseudomonadati</taxon>
        <taxon>Myxococcota</taxon>
        <taxon>Polyangia</taxon>
        <taxon>Polyangiales</taxon>
        <taxon>Polyangiaceae</taxon>
        <taxon>Sorangium</taxon>
    </lineage>
</organism>
<evidence type="ECO:0000256" key="2">
    <source>
        <dbReference type="SAM" id="MobiDB-lite"/>
    </source>
</evidence>
<evidence type="ECO:0000259" key="3">
    <source>
        <dbReference type="Pfam" id="PF00326"/>
    </source>
</evidence>
<gene>
    <name evidence="4" type="ORF">SOCEGT47_022680</name>
</gene>
<dbReference type="InterPro" id="IPR011042">
    <property type="entry name" value="6-blade_b-propeller_TolB-like"/>
</dbReference>
<dbReference type="PANTHER" id="PTHR42776">
    <property type="entry name" value="SERINE PEPTIDASE S9 FAMILY MEMBER"/>
    <property type="match status" value="1"/>
</dbReference>
<sequence>MPGPGIAGEMRRMSSLPQRRRRRDSALPLLLLPLSAACAPAPAVPANGAPARPPATAPAEAPRAASPAAPPAETPSPAAYEGHGAASVSPEILARYAPPPLPDDVSRRIQAMLDVRAPGGGVLGPDGKSLFFNWTITGTRQVFRLDGPQRFPVQLTGGEDATVVRDITPGGAHLVLSRDRKGEENPGLYLQDVKGGPLLAIQHKPGVQTQLQLVSDDGRHIYYRANDLRKDAYAIYRYDIASKRSELVFDREGIWRAVDATSDGRLLLARDVGSNMSEFFEWAPGPKGAATPAMAAGTLTSLFGLGEREDYEAAYGAAPGEILVLTPRLGEHRRLYRWKEGQLSPITPEIPFDVSGFSIDRAKRRILYTVNERGYTRLRALDARTHRELKLPALPAADHVVPVATTRDGRYTTLLVETSRSPATSHVLDWTTGKLTQWLTPSMPEVDADAFAAATLESYPARDGAQIPMFVRRPARCDQPCPVIVHFHGGPESQTRAGFGARAQIFVDAGFVFVEPNVRGSDGYGKTWLHADDGAKRLDVITDIEDAAKFVRAHFGHEGRPPRVGIFGGSYGGYSALVGMTMFAGAYDAGAAVVGMSNLVTFLKNTAPYRRILRISEYGDPEKDHDALMKLSPITYLDRVKSPLLIVQGVTDPRVPAGESVQIQQALEAKKIPSELILFADEGHGAQKRDNQVLQYGHIVRFFRTHLGGK</sequence>
<dbReference type="Proteomes" id="UP000295781">
    <property type="component" value="Chromosome"/>
</dbReference>
<evidence type="ECO:0000313" key="4">
    <source>
        <dbReference type="EMBL" id="AUX21780.1"/>
    </source>
</evidence>
<evidence type="ECO:0000313" key="5">
    <source>
        <dbReference type="Proteomes" id="UP000295781"/>
    </source>
</evidence>
<dbReference type="Pfam" id="PF00326">
    <property type="entry name" value="Peptidase_S9"/>
    <property type="match status" value="1"/>
</dbReference>
<reference evidence="4 5" key="1">
    <citation type="submission" date="2015-09" db="EMBL/GenBank/DDBJ databases">
        <title>Sorangium comparison.</title>
        <authorList>
            <person name="Zaburannyi N."/>
            <person name="Bunk B."/>
            <person name="Overmann J."/>
            <person name="Mueller R."/>
        </authorList>
    </citation>
    <scope>NUCLEOTIDE SEQUENCE [LARGE SCALE GENOMIC DNA]</scope>
    <source>
        <strain evidence="4 5">So ceGT47</strain>
    </source>
</reference>
<feature type="region of interest" description="Disordered" evidence="2">
    <location>
        <begin position="1"/>
        <end position="24"/>
    </location>
</feature>
<feature type="domain" description="Peptidase S9 prolyl oligopeptidase catalytic" evidence="3">
    <location>
        <begin position="499"/>
        <end position="709"/>
    </location>
</feature>
<feature type="compositionally biased region" description="Low complexity" evidence="2">
    <location>
        <begin position="57"/>
        <end position="67"/>
    </location>
</feature>
<proteinExistence type="predicted"/>
<dbReference type="SUPFAM" id="SSF53474">
    <property type="entry name" value="alpha/beta-Hydrolases"/>
    <property type="match status" value="1"/>
</dbReference>
<accession>A0A4P2PYB3</accession>
<dbReference type="GO" id="GO:0006508">
    <property type="term" value="P:proteolysis"/>
    <property type="evidence" value="ECO:0007669"/>
    <property type="project" value="InterPro"/>
</dbReference>
<dbReference type="Gene3D" id="2.120.10.30">
    <property type="entry name" value="TolB, C-terminal domain"/>
    <property type="match status" value="1"/>
</dbReference>
<feature type="region of interest" description="Disordered" evidence="2">
    <location>
        <begin position="42"/>
        <end position="84"/>
    </location>
</feature>